<keyword evidence="7 10" id="KW-0408">Iron</keyword>
<dbReference type="NCBIfam" id="TIGR01341">
    <property type="entry name" value="aconitase_1"/>
    <property type="match status" value="1"/>
</dbReference>
<evidence type="ECO:0000256" key="9">
    <source>
        <dbReference type="ARBA" id="ARBA00023501"/>
    </source>
</evidence>
<dbReference type="NCBIfam" id="NF006757">
    <property type="entry name" value="PRK09277.1"/>
    <property type="match status" value="1"/>
</dbReference>
<evidence type="ECO:0000256" key="4">
    <source>
        <dbReference type="ARBA" id="ARBA00007185"/>
    </source>
</evidence>
<evidence type="ECO:0000256" key="8">
    <source>
        <dbReference type="ARBA" id="ARBA00023014"/>
    </source>
</evidence>
<dbReference type="Proteomes" id="UP001314181">
    <property type="component" value="Unassembled WGS sequence"/>
</dbReference>
<comment type="function">
    <text evidence="2">Involved in the catabolism of short chain fatty acids (SCFA) via the tricarboxylic acid (TCA)(acetyl degradation route) and probably the 2-methylcitrate cycle I (propionate degradation route). Catalyzes the reversible isomerization of citrate to isocitrate via cis-aconitate. Could catalyze the hydration of 2-methyl-cis-aconitate to yield (2R,3S)-2-methylisocitrate. The apo form of AcnA functions as a RNA-binding regulatory protein.</text>
</comment>
<dbReference type="PANTHER" id="PTHR11670">
    <property type="entry name" value="ACONITASE/IRON-RESPONSIVE ELEMENT FAMILY MEMBER"/>
    <property type="match status" value="1"/>
</dbReference>
<comment type="function">
    <text evidence="10">Catalyzes the isomerization of citrate to isocitrate via cis-aconitate.</text>
</comment>
<keyword evidence="5 10" id="KW-0004">4Fe-4S</keyword>
<dbReference type="InterPro" id="IPR015928">
    <property type="entry name" value="Aconitase/3IPM_dehydase_swvl"/>
</dbReference>
<dbReference type="RefSeq" id="WP_338363910.1">
    <property type="nucleotide sequence ID" value="NZ_CAWVOK010000018.1"/>
</dbReference>
<dbReference type="EC" id="4.2.1.3" evidence="10"/>
<organism evidence="13 14">
    <name type="scientific">Candidatus Xenohaliotis californiensis</name>
    <dbReference type="NCBI Taxonomy" id="84677"/>
    <lineage>
        <taxon>Bacteria</taxon>
        <taxon>Pseudomonadati</taxon>
        <taxon>Pseudomonadota</taxon>
        <taxon>Alphaproteobacteria</taxon>
        <taxon>Rickettsiales</taxon>
        <taxon>Anaplasmataceae</taxon>
        <taxon>Candidatus Xenohaliotis</taxon>
    </lineage>
</organism>
<protein>
    <recommendedName>
        <fullName evidence="10">Aconitate hydratase</fullName>
        <shortName evidence="10">Aconitase</shortName>
        <ecNumber evidence="10">4.2.1.3</ecNumber>
    </recommendedName>
</protein>
<evidence type="ECO:0000313" key="14">
    <source>
        <dbReference type="Proteomes" id="UP001314181"/>
    </source>
</evidence>
<dbReference type="InterPro" id="IPR006249">
    <property type="entry name" value="Aconitase/IRP2"/>
</dbReference>
<evidence type="ECO:0000256" key="6">
    <source>
        <dbReference type="ARBA" id="ARBA00022723"/>
    </source>
</evidence>
<evidence type="ECO:0000313" key="13">
    <source>
        <dbReference type="EMBL" id="CAK8162901.1"/>
    </source>
</evidence>
<evidence type="ECO:0000256" key="2">
    <source>
        <dbReference type="ARBA" id="ARBA00002737"/>
    </source>
</evidence>
<accession>A0ABM9N7U8</accession>
<dbReference type="Pfam" id="PF00330">
    <property type="entry name" value="Aconitase"/>
    <property type="match status" value="1"/>
</dbReference>
<feature type="domain" description="Aconitase A/isopropylmalate dehydratase small subunit swivel" evidence="12">
    <location>
        <begin position="676"/>
        <end position="801"/>
    </location>
</feature>
<dbReference type="PRINTS" id="PR00415">
    <property type="entry name" value="ACONITASE"/>
</dbReference>
<evidence type="ECO:0000259" key="12">
    <source>
        <dbReference type="Pfam" id="PF00694"/>
    </source>
</evidence>
<feature type="domain" description="Aconitase/3-isopropylmalate dehydratase large subunit alpha/beta/alpha" evidence="11">
    <location>
        <begin position="73"/>
        <end position="549"/>
    </location>
</feature>
<dbReference type="InterPro" id="IPR018136">
    <property type="entry name" value="Aconitase_4Fe-4S_BS"/>
</dbReference>
<dbReference type="NCBIfam" id="NF009520">
    <property type="entry name" value="PRK12881.1"/>
    <property type="match status" value="1"/>
</dbReference>
<comment type="pathway">
    <text evidence="3">Carbohydrate metabolism; tricarboxylic acid cycle; isocitrate from oxaloacetate: step 2/2.</text>
</comment>
<keyword evidence="6" id="KW-0479">Metal-binding</keyword>
<keyword evidence="10" id="KW-0456">Lyase</keyword>
<comment type="caution">
    <text evidence="13">The sequence shown here is derived from an EMBL/GenBank/DDBJ whole genome shotgun (WGS) entry which is preliminary data.</text>
</comment>
<evidence type="ECO:0000259" key="11">
    <source>
        <dbReference type="Pfam" id="PF00330"/>
    </source>
</evidence>
<dbReference type="InterPro" id="IPR001030">
    <property type="entry name" value="Acoase/IPM_deHydtase_lsu_aba"/>
</dbReference>
<dbReference type="InterPro" id="IPR036008">
    <property type="entry name" value="Aconitase_4Fe-4S_dom"/>
</dbReference>
<evidence type="ECO:0000256" key="5">
    <source>
        <dbReference type="ARBA" id="ARBA00022485"/>
    </source>
</evidence>
<comment type="cofactor">
    <cofactor evidence="1">
        <name>[4Fe-4S] cluster</name>
        <dbReference type="ChEBI" id="CHEBI:49883"/>
    </cofactor>
</comment>
<dbReference type="InterPro" id="IPR015931">
    <property type="entry name" value="Acnase/IPM_dHydase_lsu_aba_1/3"/>
</dbReference>
<dbReference type="SUPFAM" id="SSF52016">
    <property type="entry name" value="LeuD/IlvD-like"/>
    <property type="match status" value="1"/>
</dbReference>
<reference evidence="13 14" key="1">
    <citation type="submission" date="2024-01" db="EMBL/GenBank/DDBJ databases">
        <authorList>
            <person name="Kunselman E."/>
        </authorList>
    </citation>
    <scope>NUCLEOTIDE SEQUENCE [LARGE SCALE GENOMIC DNA]</scope>
    <source>
        <strain evidence="13">2 abalone samples</strain>
    </source>
</reference>
<dbReference type="PROSITE" id="PS01244">
    <property type="entry name" value="ACONITASE_2"/>
    <property type="match status" value="1"/>
</dbReference>
<keyword evidence="8 10" id="KW-0411">Iron-sulfur</keyword>
<evidence type="ECO:0000256" key="7">
    <source>
        <dbReference type="ARBA" id="ARBA00023004"/>
    </source>
</evidence>
<dbReference type="InterPro" id="IPR000573">
    <property type="entry name" value="AconitaseA/IPMdHydase_ssu_swvl"/>
</dbReference>
<proteinExistence type="inferred from homology"/>
<gene>
    <name evidence="13" type="primary">acnA</name>
    <name evidence="13" type="ORF">CAXC1_260011</name>
</gene>
<name>A0ABM9N7U8_9RICK</name>
<dbReference type="Pfam" id="PF00694">
    <property type="entry name" value="Aconitase_C"/>
    <property type="match status" value="1"/>
</dbReference>
<dbReference type="EMBL" id="CAWVOK010000018">
    <property type="protein sequence ID" value="CAK8162901.1"/>
    <property type="molecule type" value="Genomic_DNA"/>
</dbReference>
<comment type="catalytic activity">
    <reaction evidence="9 10">
        <text>citrate = D-threo-isocitrate</text>
        <dbReference type="Rhea" id="RHEA:10336"/>
        <dbReference type="ChEBI" id="CHEBI:15562"/>
        <dbReference type="ChEBI" id="CHEBI:16947"/>
        <dbReference type="EC" id="4.2.1.3"/>
    </reaction>
</comment>
<evidence type="ECO:0000256" key="3">
    <source>
        <dbReference type="ARBA" id="ARBA00004717"/>
    </source>
</evidence>
<sequence length="879" mass="98187">MPFNKKEFIDSIKIAKKKYSYFSIDKISQHLNIQQQTLPKSLKILLENSIRGSESLNIKKLKTLKNWPNLNNNLEINFMPSRILMQDFTGVPALVDLASMRNAAKNANIALNNINPLIPVDLIIDHSVQVDYFGSKNAFKQNIKEEYRRNKERYKFLHWAQKSFSNLNIFPPGIGICHQINLEFLANVVMVHKNGTDNMLYPDTLLGTDSHTTMINALGVLGWGVGGIEAEASMLGKPLVMPIPQIVGVKLVGKKPAEATATDVVLLITNILRKKNVVSKFVEFYGKGVDNLSLADRATISNMSPEYGATCGFFAVDDQTIEYLTLTGRPRNLIEIIQQYWKLQGLYGQYKEEPQFSEIIEIDISNSKISYAGPKRPQDLLTISSTKIHCDKKTNSNIQKNAQNKNYQLKNGDVVIAAITSCTNTSNPYVMIGAGMIAKNIVKYGLKTKPWVKTSLAPGSRVVSEYLDKLGLTEYLENLGFNLVGYGCTTCIGNSGALNEDVTKQIIDKDLDVAAVLSGNRNFEGRINQLTKSNYLMSPIMVVVHAVVGNMCTNLLKEPIGFSKNNKPVYLKDVLPKQLEINLAVKNTINGSMFTENYKNSLRDSPEWLALDSKAEMTYQWDEDDLYIQNPPYFDNMKQDRNLDIVNAHILAIFGDGITTDHISPAGTIAKDSAAAKFLKKNKVKSKDFNSYGSRRGNHHIMMRGTFSNIRIKNLMVKETEGGITRHIPSNKVMNIFDAAMLYKNKNDLVVIAGKDYGMGSSRDWAAKGTSLLGVKVVIAESFERIHLSNLIGVGIIPLIFIESNAASLKLSGYELISFPKLNSQLKPNGKVECIIQYPDQNKTKLYMKCAAKTTIDTSYIRHNGILPWAMMQIIESKK</sequence>
<dbReference type="SUPFAM" id="SSF53732">
    <property type="entry name" value="Aconitase iron-sulfur domain"/>
    <property type="match status" value="1"/>
</dbReference>
<evidence type="ECO:0000256" key="10">
    <source>
        <dbReference type="RuleBase" id="RU361275"/>
    </source>
</evidence>
<dbReference type="Gene3D" id="6.10.190.10">
    <property type="match status" value="1"/>
</dbReference>
<dbReference type="Gene3D" id="3.20.19.10">
    <property type="entry name" value="Aconitase, domain 4"/>
    <property type="match status" value="1"/>
</dbReference>
<dbReference type="Gene3D" id="3.30.499.10">
    <property type="entry name" value="Aconitase, domain 3"/>
    <property type="match status" value="2"/>
</dbReference>
<keyword evidence="14" id="KW-1185">Reference proteome</keyword>
<evidence type="ECO:0000256" key="1">
    <source>
        <dbReference type="ARBA" id="ARBA00001966"/>
    </source>
</evidence>
<dbReference type="PROSITE" id="PS00450">
    <property type="entry name" value="ACONITASE_1"/>
    <property type="match status" value="1"/>
</dbReference>
<comment type="similarity">
    <text evidence="4 10">Belongs to the aconitase/IPM isomerase family.</text>
</comment>